<dbReference type="GO" id="GO:0000725">
    <property type="term" value="P:recombinational repair"/>
    <property type="evidence" value="ECO:0007669"/>
    <property type="project" value="TreeGrafter"/>
</dbReference>
<evidence type="ECO:0000259" key="13">
    <source>
        <dbReference type="PROSITE" id="PS51217"/>
    </source>
</evidence>
<dbReference type="GO" id="GO:0016887">
    <property type="term" value="F:ATP hydrolysis activity"/>
    <property type="evidence" value="ECO:0007669"/>
    <property type="project" value="RHEA"/>
</dbReference>
<evidence type="ECO:0000256" key="6">
    <source>
        <dbReference type="ARBA" id="ARBA00023125"/>
    </source>
</evidence>
<dbReference type="InterPro" id="IPR013986">
    <property type="entry name" value="DExx_box_DNA_helicase_dom_sf"/>
</dbReference>
<dbReference type="CDD" id="cd17932">
    <property type="entry name" value="DEXQc_UvrD"/>
    <property type="match status" value="1"/>
</dbReference>
<dbReference type="InterPro" id="IPR000212">
    <property type="entry name" value="DNA_helicase_UvrD/REP"/>
</dbReference>
<dbReference type="PANTHER" id="PTHR11070:SF2">
    <property type="entry name" value="ATP-DEPENDENT DNA HELICASE SRS2"/>
    <property type="match status" value="1"/>
</dbReference>
<dbReference type="PANTHER" id="PTHR11070">
    <property type="entry name" value="UVRD / RECB / PCRA DNA HELICASE FAMILY MEMBER"/>
    <property type="match status" value="1"/>
</dbReference>
<keyword evidence="7" id="KW-0413">Isomerase</keyword>
<dbReference type="Gene3D" id="3.40.50.300">
    <property type="entry name" value="P-loop containing nucleotide triphosphate hydrolases"/>
    <property type="match status" value="2"/>
</dbReference>
<dbReference type="InterPro" id="IPR014017">
    <property type="entry name" value="DNA_helicase_UvrD-like_C"/>
</dbReference>
<evidence type="ECO:0000313" key="14">
    <source>
        <dbReference type="EMBL" id="KPJ63518.1"/>
    </source>
</evidence>
<evidence type="ECO:0000256" key="1">
    <source>
        <dbReference type="ARBA" id="ARBA00009922"/>
    </source>
</evidence>
<dbReference type="Gene3D" id="1.10.486.10">
    <property type="entry name" value="PCRA, domain 4"/>
    <property type="match status" value="1"/>
</dbReference>
<dbReference type="EMBL" id="LIZY01000082">
    <property type="protein sequence ID" value="KPJ63518.1"/>
    <property type="molecule type" value="Genomic_DNA"/>
</dbReference>
<evidence type="ECO:0000256" key="10">
    <source>
        <dbReference type="ARBA" id="ARBA00048988"/>
    </source>
</evidence>
<comment type="caution">
    <text evidence="14">The sequence shown here is derived from an EMBL/GenBank/DDBJ whole genome shotgun (WGS) entry which is preliminary data.</text>
</comment>
<accession>A0A0S7XM16</accession>
<comment type="catalytic activity">
    <reaction evidence="10">
        <text>ATP + H2O = ADP + phosphate + H(+)</text>
        <dbReference type="Rhea" id="RHEA:13065"/>
        <dbReference type="ChEBI" id="CHEBI:15377"/>
        <dbReference type="ChEBI" id="CHEBI:15378"/>
        <dbReference type="ChEBI" id="CHEBI:30616"/>
        <dbReference type="ChEBI" id="CHEBI:43474"/>
        <dbReference type="ChEBI" id="CHEBI:456216"/>
        <dbReference type="EC" id="5.6.2.4"/>
    </reaction>
</comment>
<evidence type="ECO:0000256" key="5">
    <source>
        <dbReference type="ARBA" id="ARBA00022840"/>
    </source>
</evidence>
<dbReference type="GO" id="GO:0005829">
    <property type="term" value="C:cytosol"/>
    <property type="evidence" value="ECO:0007669"/>
    <property type="project" value="TreeGrafter"/>
</dbReference>
<evidence type="ECO:0000256" key="7">
    <source>
        <dbReference type="ARBA" id="ARBA00023235"/>
    </source>
</evidence>
<comment type="similarity">
    <text evidence="1">Belongs to the helicase family. UvrD subfamily.</text>
</comment>
<keyword evidence="3 11" id="KW-0378">Hydrolase</keyword>
<feature type="domain" description="UvrD-like helicase ATP-binding" evidence="12">
    <location>
        <begin position="3"/>
        <end position="282"/>
    </location>
</feature>
<dbReference type="GO" id="GO:0043138">
    <property type="term" value="F:3'-5' DNA helicase activity"/>
    <property type="evidence" value="ECO:0007669"/>
    <property type="project" value="UniProtKB-EC"/>
</dbReference>
<name>A0A0S7XM16_9BACT</name>
<reference evidence="14 15" key="1">
    <citation type="journal article" date="2015" name="Microbiome">
        <title>Genomic resolution of linkages in carbon, nitrogen, and sulfur cycling among widespread estuary sediment bacteria.</title>
        <authorList>
            <person name="Baker B.J."/>
            <person name="Lazar C.S."/>
            <person name="Teske A.P."/>
            <person name="Dick G.J."/>
        </authorList>
    </citation>
    <scope>NUCLEOTIDE SEQUENCE [LARGE SCALE GENOMIC DNA]</scope>
    <source>
        <strain evidence="14">DG_56</strain>
    </source>
</reference>
<evidence type="ECO:0000259" key="12">
    <source>
        <dbReference type="PROSITE" id="PS51198"/>
    </source>
</evidence>
<dbReference type="Gene3D" id="1.10.10.160">
    <property type="match status" value="1"/>
</dbReference>
<evidence type="ECO:0000256" key="4">
    <source>
        <dbReference type="ARBA" id="ARBA00022806"/>
    </source>
</evidence>
<evidence type="ECO:0000313" key="15">
    <source>
        <dbReference type="Proteomes" id="UP000052020"/>
    </source>
</evidence>
<keyword evidence="4 11" id="KW-0347">Helicase</keyword>
<dbReference type="AlphaFoldDB" id="A0A0S7XM16"/>
<dbReference type="SUPFAM" id="SSF52540">
    <property type="entry name" value="P-loop containing nucleoside triphosphate hydrolases"/>
    <property type="match status" value="1"/>
</dbReference>
<sequence>MLEGLNDPQRQAVTYGDGPLLIFAGAGSGKTRVLTHRAAYLIHARGVSPGNILAVTFTNKAANEMKQRIARLLGEMRWDMWVGTFHAVCARILRSDSGRLGMDPAFVVFDEADQLLLMKDCLRDLEISPDVLQPWPALNEIGRAKNELISPRNYQQHAVTPFEQNVARAYQLYQTRLAENKAVDFDDLIMNVVTLFEQQSDVLESYEERFRYLLVDEYQDINFAQYQFIQNLARKRRNLTVVGDDDQSIYAWRGADMRIILQFEQDYPEAKIVKLEQNYRSTQPILDTAFSVIRHNESRKAKRLWTERAEGPLPVCCQIADEHEEAIWVGRKIEEMIEAEGRRYDGFAILYRTNAQSRVFEKVFLSLGLPYRIVGGLRFYERKEVKDILSYLRVIHNPFDSVSLKRIINIPPRGIGAVTVQRLEQTAIEHNMSLYQVMLNAKHLGDLPERQRGAIGQFVALMNKFMGQAAEASITDLTEEVIKRSGYQRMLEEEGSLRARARVENIRELLSAAGEFEENSPEDTSLAAFLEQVALMASQDEIREGVDAVSLMTLHSAKGLEFPVVFMVGMEEGLFPLARAAYSPDPNELEEERRLCYVGITRAKERLFLTCAANRTIFGTTSRNKVSRFLGDIPAEMLEGAESIVAPRSLTWDQASRLTEAAAPAGEGGPTYRAGDKVRHEEFGEGLVLNAEGDRVTVARRW</sequence>
<comment type="catalytic activity">
    <reaction evidence="8">
        <text>Couples ATP hydrolysis with the unwinding of duplex DNA by translocating in the 3'-5' direction.</text>
        <dbReference type="EC" id="5.6.2.4"/>
    </reaction>
</comment>
<keyword evidence="5 11" id="KW-0067">ATP-binding</keyword>
<dbReference type="PATRIC" id="fig|1704032.3.peg.585"/>
<protein>
    <recommendedName>
        <fullName evidence="9">DNA 3'-5' helicase</fullName>
        <ecNumber evidence="9">5.6.2.4</ecNumber>
    </recommendedName>
</protein>
<dbReference type="GO" id="GO:0005524">
    <property type="term" value="F:ATP binding"/>
    <property type="evidence" value="ECO:0007669"/>
    <property type="project" value="UniProtKB-UniRule"/>
</dbReference>
<dbReference type="PROSITE" id="PS51217">
    <property type="entry name" value="UVRD_HELICASE_CTER"/>
    <property type="match status" value="1"/>
</dbReference>
<dbReference type="EC" id="5.6.2.4" evidence="9"/>
<keyword evidence="2 11" id="KW-0547">Nucleotide-binding</keyword>
<feature type="domain" description="UvrD-like helicase C-terminal" evidence="13">
    <location>
        <begin position="283"/>
        <end position="559"/>
    </location>
</feature>
<dbReference type="Pfam" id="PF13361">
    <property type="entry name" value="UvrD_C"/>
    <property type="match status" value="1"/>
</dbReference>
<dbReference type="InterPro" id="IPR014016">
    <property type="entry name" value="UvrD-like_ATP-bd"/>
</dbReference>
<dbReference type="FunFam" id="1.10.486.10:FF:000003">
    <property type="entry name" value="ATP-dependent DNA helicase"/>
    <property type="match status" value="1"/>
</dbReference>
<gene>
    <name evidence="14" type="ORF">AMK68_03775</name>
</gene>
<dbReference type="CDD" id="cd18807">
    <property type="entry name" value="SF1_C_UvrD"/>
    <property type="match status" value="1"/>
</dbReference>
<evidence type="ECO:0000256" key="8">
    <source>
        <dbReference type="ARBA" id="ARBA00034617"/>
    </source>
</evidence>
<feature type="binding site" evidence="11">
    <location>
        <begin position="24"/>
        <end position="31"/>
    </location>
    <ligand>
        <name>ATP</name>
        <dbReference type="ChEBI" id="CHEBI:30616"/>
    </ligand>
</feature>
<evidence type="ECO:0000256" key="9">
    <source>
        <dbReference type="ARBA" id="ARBA00034808"/>
    </source>
</evidence>
<dbReference type="Pfam" id="PF00580">
    <property type="entry name" value="UvrD-helicase"/>
    <property type="match status" value="1"/>
</dbReference>
<dbReference type="GO" id="GO:0003677">
    <property type="term" value="F:DNA binding"/>
    <property type="evidence" value="ECO:0007669"/>
    <property type="project" value="UniProtKB-KW"/>
</dbReference>
<proteinExistence type="inferred from homology"/>
<organism evidence="14 15">
    <name type="scientific">candidate division KD3-62 bacterium DG_56</name>
    <dbReference type="NCBI Taxonomy" id="1704032"/>
    <lineage>
        <taxon>Bacteria</taxon>
        <taxon>candidate division KD3-62</taxon>
    </lineage>
</organism>
<evidence type="ECO:0000256" key="3">
    <source>
        <dbReference type="ARBA" id="ARBA00022801"/>
    </source>
</evidence>
<dbReference type="GO" id="GO:0033202">
    <property type="term" value="C:DNA helicase complex"/>
    <property type="evidence" value="ECO:0007669"/>
    <property type="project" value="TreeGrafter"/>
</dbReference>
<dbReference type="PROSITE" id="PS51198">
    <property type="entry name" value="UVRD_HELICASE_ATP_BIND"/>
    <property type="match status" value="1"/>
</dbReference>
<dbReference type="Proteomes" id="UP000052020">
    <property type="component" value="Unassembled WGS sequence"/>
</dbReference>
<evidence type="ECO:0000256" key="2">
    <source>
        <dbReference type="ARBA" id="ARBA00022741"/>
    </source>
</evidence>
<evidence type="ECO:0000256" key="11">
    <source>
        <dbReference type="PROSITE-ProRule" id="PRU00560"/>
    </source>
</evidence>
<keyword evidence="6" id="KW-0238">DNA-binding</keyword>
<dbReference type="InterPro" id="IPR027417">
    <property type="entry name" value="P-loop_NTPase"/>
</dbReference>